<dbReference type="EMBL" id="HBUF01582721">
    <property type="protein sequence ID" value="CAG6770735.1"/>
    <property type="molecule type" value="Transcribed_RNA"/>
</dbReference>
<feature type="transmembrane region" description="Helical" evidence="1">
    <location>
        <begin position="71"/>
        <end position="92"/>
    </location>
</feature>
<dbReference type="EMBL" id="HBUF01582722">
    <property type="protein sequence ID" value="CAG6770740.1"/>
    <property type="molecule type" value="Transcribed_RNA"/>
</dbReference>
<organism evidence="2">
    <name type="scientific">Cacopsylla melanoneura</name>
    <dbReference type="NCBI Taxonomy" id="428564"/>
    <lineage>
        <taxon>Eukaryota</taxon>
        <taxon>Metazoa</taxon>
        <taxon>Ecdysozoa</taxon>
        <taxon>Arthropoda</taxon>
        <taxon>Hexapoda</taxon>
        <taxon>Insecta</taxon>
        <taxon>Pterygota</taxon>
        <taxon>Neoptera</taxon>
        <taxon>Paraneoptera</taxon>
        <taxon>Hemiptera</taxon>
        <taxon>Sternorrhyncha</taxon>
        <taxon>Psylloidea</taxon>
        <taxon>Psyllidae</taxon>
        <taxon>Psyllinae</taxon>
        <taxon>Cacopsylla</taxon>
    </lineage>
</organism>
<evidence type="ECO:0008006" key="3">
    <source>
        <dbReference type="Google" id="ProtNLM"/>
    </source>
</evidence>
<keyword evidence="1" id="KW-0472">Membrane</keyword>
<evidence type="ECO:0000313" key="2">
    <source>
        <dbReference type="EMBL" id="CAG6770735.1"/>
    </source>
</evidence>
<reference evidence="2" key="1">
    <citation type="submission" date="2021-05" db="EMBL/GenBank/DDBJ databases">
        <authorList>
            <person name="Alioto T."/>
            <person name="Alioto T."/>
            <person name="Gomez Garrido J."/>
        </authorList>
    </citation>
    <scope>NUCLEOTIDE SEQUENCE</scope>
</reference>
<dbReference type="AlphaFoldDB" id="A0A8D9AR15"/>
<evidence type="ECO:0000256" key="1">
    <source>
        <dbReference type="SAM" id="Phobius"/>
    </source>
</evidence>
<feature type="transmembrane region" description="Helical" evidence="1">
    <location>
        <begin position="40"/>
        <end position="59"/>
    </location>
</feature>
<dbReference type="EMBL" id="HBUF01582720">
    <property type="protein sequence ID" value="CAG6770730.1"/>
    <property type="molecule type" value="Transcribed_RNA"/>
</dbReference>
<protein>
    <recommendedName>
        <fullName evidence="3">Transmembrane protein</fullName>
    </recommendedName>
</protein>
<name>A0A8D9AR15_9HEMI</name>
<proteinExistence type="predicted"/>
<sequence>MITYKLKECEWTTNFWRAPRQSGQLPLKALHFFLQWVRLFLNPLYIFLICGGFNLISFLRKEEKNISSTKVSCMFSSYVCVIEIKCVCVFMVSGKLSIEFSLAKCFYYS</sequence>
<keyword evidence="1" id="KW-1133">Transmembrane helix</keyword>
<keyword evidence="1" id="KW-0812">Transmembrane</keyword>
<accession>A0A8D9AR15</accession>